<evidence type="ECO:0000256" key="2">
    <source>
        <dbReference type="ARBA" id="ARBA00022737"/>
    </source>
</evidence>
<feature type="domain" description="N-acetyltransferase" evidence="5">
    <location>
        <begin position="153"/>
        <end position="302"/>
    </location>
</feature>
<dbReference type="SUPFAM" id="SSF55729">
    <property type="entry name" value="Acyl-CoA N-acyltransferases (Nat)"/>
    <property type="match status" value="1"/>
</dbReference>
<dbReference type="Pfam" id="PF00583">
    <property type="entry name" value="Acetyltransf_1"/>
    <property type="match status" value="1"/>
</dbReference>
<comment type="caution">
    <text evidence="4">Lacks conserved residue(s) required for the propagation of feature annotation.</text>
</comment>
<evidence type="ECO:0000313" key="7">
    <source>
        <dbReference type="Proteomes" id="UP000542210"/>
    </source>
</evidence>
<keyword evidence="3 4" id="KW-0012">Acyltransferase</keyword>
<dbReference type="Proteomes" id="UP000542210">
    <property type="component" value="Unassembled WGS sequence"/>
</dbReference>
<dbReference type="GO" id="GO:0010125">
    <property type="term" value="P:mycothiol biosynthetic process"/>
    <property type="evidence" value="ECO:0007669"/>
    <property type="project" value="UniProtKB-UniRule"/>
</dbReference>
<dbReference type="EMBL" id="JACHND010000001">
    <property type="protein sequence ID" value="MBB4698635.1"/>
    <property type="molecule type" value="Genomic_DNA"/>
</dbReference>
<feature type="binding site" evidence="4">
    <location>
        <begin position="245"/>
        <end position="251"/>
    </location>
    <ligand>
        <name>acetyl-CoA</name>
        <dbReference type="ChEBI" id="CHEBI:57288"/>
        <label>2</label>
    </ligand>
</feature>
<dbReference type="EC" id="2.3.1.189" evidence="4"/>
<accession>A0A7W7G7L6</accession>
<dbReference type="PROSITE" id="PS51186">
    <property type="entry name" value="GNAT"/>
    <property type="match status" value="2"/>
</dbReference>
<feature type="binding site" evidence="4">
    <location>
        <begin position="277"/>
        <end position="282"/>
    </location>
    <ligand>
        <name>acetyl-CoA</name>
        <dbReference type="ChEBI" id="CHEBI:57288"/>
        <label>2</label>
    </ligand>
</feature>
<feature type="binding site" evidence="4">
    <location>
        <position position="180"/>
    </location>
    <ligand>
        <name>1D-myo-inositol 2-(L-cysteinylamino)-2-deoxy-alpha-D-glucopyranoside</name>
        <dbReference type="ChEBI" id="CHEBI:58887"/>
    </ligand>
</feature>
<name>A0A7W7G7L6_9ACTN</name>
<dbReference type="AlphaFoldDB" id="A0A7W7G7L6"/>
<protein>
    <recommendedName>
        <fullName evidence="4">Mycothiol acetyltransferase</fullName>
        <shortName evidence="4">MSH acetyltransferase</shortName>
        <ecNumber evidence="4">2.3.1.189</ecNumber>
    </recommendedName>
    <alternativeName>
        <fullName evidence="4">Mycothiol synthase</fullName>
    </alternativeName>
</protein>
<dbReference type="HAMAP" id="MF_01698">
    <property type="entry name" value="MshD"/>
    <property type="match status" value="1"/>
</dbReference>
<proteinExistence type="inferred from homology"/>
<evidence type="ECO:0000259" key="5">
    <source>
        <dbReference type="PROSITE" id="PS51186"/>
    </source>
</evidence>
<keyword evidence="7" id="KW-1185">Reference proteome</keyword>
<evidence type="ECO:0000256" key="3">
    <source>
        <dbReference type="ARBA" id="ARBA00023315"/>
    </source>
</evidence>
<feature type="binding site" evidence="4">
    <location>
        <position position="219"/>
    </location>
    <ligand>
        <name>1D-myo-inositol 2-(L-cysteinylamino)-2-deoxy-alpha-D-glucopyranoside</name>
        <dbReference type="ChEBI" id="CHEBI:58887"/>
    </ligand>
</feature>
<feature type="binding site" evidence="4">
    <location>
        <begin position="80"/>
        <end position="82"/>
    </location>
    <ligand>
        <name>acetyl-CoA</name>
        <dbReference type="ChEBI" id="CHEBI:57288"/>
        <label>1</label>
    </ligand>
</feature>
<dbReference type="InterPro" id="IPR000182">
    <property type="entry name" value="GNAT_dom"/>
</dbReference>
<keyword evidence="2 4" id="KW-0677">Repeat</keyword>
<dbReference type="RefSeq" id="WP_184875626.1">
    <property type="nucleotide sequence ID" value="NZ_BOOV01000014.1"/>
</dbReference>
<dbReference type="InterPro" id="IPR050680">
    <property type="entry name" value="YpeA/RimI_acetyltransf"/>
</dbReference>
<feature type="domain" description="N-acetyltransferase" evidence="5">
    <location>
        <begin position="9"/>
        <end position="145"/>
    </location>
</feature>
<feature type="binding site" evidence="4">
    <location>
        <position position="37"/>
    </location>
    <ligand>
        <name>1D-myo-inositol 2-(L-cysteinylamino)-2-deoxy-alpha-D-glucopyranoside</name>
        <dbReference type="ChEBI" id="CHEBI:58887"/>
    </ligand>
</feature>
<dbReference type="GO" id="GO:0035447">
    <property type="term" value="F:mycothiol synthase activity"/>
    <property type="evidence" value="ECO:0007669"/>
    <property type="project" value="UniProtKB-UniRule"/>
</dbReference>
<dbReference type="PANTHER" id="PTHR43420:SF12">
    <property type="entry name" value="N-ACETYLTRANSFERASE DOMAIN-CONTAINING PROTEIN"/>
    <property type="match status" value="1"/>
</dbReference>
<dbReference type="NCBIfam" id="TIGR03448">
    <property type="entry name" value="mycothiol_MshD"/>
    <property type="match status" value="1"/>
</dbReference>
<feature type="binding site" evidence="4">
    <location>
        <position position="272"/>
    </location>
    <ligand>
        <name>1D-myo-inositol 2-(L-cysteinylamino)-2-deoxy-alpha-D-glucopyranoside</name>
        <dbReference type="ChEBI" id="CHEBI:58887"/>
    </ligand>
</feature>
<evidence type="ECO:0000256" key="1">
    <source>
        <dbReference type="ARBA" id="ARBA00022679"/>
    </source>
</evidence>
<comment type="function">
    <text evidence="4">Catalyzes the transfer of acetyl from acetyl-CoA to desacetylmycothiol (Cys-GlcN-Ins) to form mycothiol.</text>
</comment>
<sequence length="302" mass="32499">MTTRVEILERLDDRAARDATALADAAAEADGARPLSEHVMLQLRYGVAPGGRALLVHDDGALAGFACLDPAGPEDRGGELVVHPARRGRGLGRLLLEATLAEAGGPLRLWAHGDHPAAARLGAALGFARVRSLWQMRRPLADPLPPVVLPQGVALRTFRQGADEDAWLAVNARAFAHHPEQGAWTGEDLALREREPWFDPAGFFLAVRGDRLAGFHWTKVHDAEPDTGDAAIGEVYVVGIDPAEQGGGLGKALTVAGLEHLRGRGLPQVMLYVDEDNPSAVRLYESLGFTRWAVDVMYRHPA</sequence>
<feature type="binding site" evidence="4">
    <location>
        <begin position="238"/>
        <end position="240"/>
    </location>
    <ligand>
        <name>acetyl-CoA</name>
        <dbReference type="ChEBI" id="CHEBI:57288"/>
        <label>2</label>
    </ligand>
</feature>
<comment type="catalytic activity">
    <reaction evidence="4">
        <text>1D-myo-inositol 2-(L-cysteinylamino)-2-deoxy-alpha-D-glucopyranoside + acetyl-CoA = mycothiol + CoA + H(+)</text>
        <dbReference type="Rhea" id="RHEA:26172"/>
        <dbReference type="ChEBI" id="CHEBI:15378"/>
        <dbReference type="ChEBI" id="CHEBI:16768"/>
        <dbReference type="ChEBI" id="CHEBI:57287"/>
        <dbReference type="ChEBI" id="CHEBI:57288"/>
        <dbReference type="ChEBI" id="CHEBI:58887"/>
        <dbReference type="EC" id="2.3.1.189"/>
    </reaction>
</comment>
<reference evidence="6 7" key="1">
    <citation type="submission" date="2020-08" db="EMBL/GenBank/DDBJ databases">
        <title>Sequencing the genomes of 1000 actinobacteria strains.</title>
        <authorList>
            <person name="Klenk H.-P."/>
        </authorList>
    </citation>
    <scope>NUCLEOTIDE SEQUENCE [LARGE SCALE GENOMIC DNA]</scope>
    <source>
        <strain evidence="6 7">DSM 45784</strain>
    </source>
</reference>
<dbReference type="CDD" id="cd04301">
    <property type="entry name" value="NAT_SF"/>
    <property type="match status" value="1"/>
</dbReference>
<evidence type="ECO:0000313" key="6">
    <source>
        <dbReference type="EMBL" id="MBB4698635.1"/>
    </source>
</evidence>
<comment type="caution">
    <text evidence="6">The sequence shown here is derived from an EMBL/GenBank/DDBJ whole genome shotgun (WGS) entry which is preliminary data.</text>
</comment>
<dbReference type="PIRSF" id="PIRSF021524">
    <property type="entry name" value="MSH_acetyltransferase"/>
    <property type="match status" value="1"/>
</dbReference>
<evidence type="ECO:0000256" key="4">
    <source>
        <dbReference type="HAMAP-Rule" id="MF_01698"/>
    </source>
</evidence>
<dbReference type="InterPro" id="IPR017813">
    <property type="entry name" value="Mycothiol_AcTrfase"/>
</dbReference>
<comment type="similarity">
    <text evidence="4">Belongs to the acetyltransferase family. MshD subfamily.</text>
</comment>
<dbReference type="Gene3D" id="3.40.630.30">
    <property type="match status" value="1"/>
</dbReference>
<organism evidence="6 7">
    <name type="scientific">Sphaerisporangium siamense</name>
    <dbReference type="NCBI Taxonomy" id="795645"/>
    <lineage>
        <taxon>Bacteria</taxon>
        <taxon>Bacillati</taxon>
        <taxon>Actinomycetota</taxon>
        <taxon>Actinomycetes</taxon>
        <taxon>Streptosporangiales</taxon>
        <taxon>Streptosporangiaceae</taxon>
        <taxon>Sphaerisporangium</taxon>
    </lineage>
</organism>
<comment type="subunit">
    <text evidence="4">Monomer.</text>
</comment>
<feature type="binding site" evidence="4">
    <location>
        <position position="234"/>
    </location>
    <ligand>
        <name>1D-myo-inositol 2-(L-cysteinylamino)-2-deoxy-alpha-D-glucopyranoside</name>
        <dbReference type="ChEBI" id="CHEBI:58887"/>
    </ligand>
</feature>
<dbReference type="InterPro" id="IPR016181">
    <property type="entry name" value="Acyl_CoA_acyltransferase"/>
</dbReference>
<dbReference type="Pfam" id="PF13508">
    <property type="entry name" value="Acetyltransf_7"/>
    <property type="match status" value="1"/>
</dbReference>
<gene>
    <name evidence="4" type="primary">mshD</name>
    <name evidence="6" type="ORF">BJ982_000179</name>
</gene>
<keyword evidence="1 4" id="KW-0808">Transferase</keyword>
<dbReference type="PANTHER" id="PTHR43420">
    <property type="entry name" value="ACETYLTRANSFERASE"/>
    <property type="match status" value="1"/>
</dbReference>